<dbReference type="EMBL" id="JACSQQ010000007">
    <property type="protein sequence ID" value="MBD7949921.1"/>
    <property type="molecule type" value="Genomic_DNA"/>
</dbReference>
<keyword evidence="4" id="KW-1185">Reference proteome</keyword>
<evidence type="ECO:0000313" key="4">
    <source>
        <dbReference type="Proteomes" id="UP000641803"/>
    </source>
</evidence>
<comment type="caution">
    <text evidence="3">The sequence shown here is derived from an EMBL/GenBank/DDBJ whole genome shotgun (WGS) entry which is preliminary data.</text>
</comment>
<sequence>MASVAVTVVLALWGGGDGDPSRAELGLFALLAGVFQLVGAWLFGRDDRVDSRYARRAFKRLASLAIRAEIATELAESASVRGRSAVDVRDAVGALSRDLSTLQEGLIESAEDWAEALPHVRDPEDRTASAIKKNPEQP</sequence>
<evidence type="ECO:0000313" key="3">
    <source>
        <dbReference type="EMBL" id="MBD7949921.1"/>
    </source>
</evidence>
<keyword evidence="2" id="KW-1133">Transmembrane helix</keyword>
<accession>A0ABR8RQ64</accession>
<dbReference type="Proteomes" id="UP000641803">
    <property type="component" value="Unassembled WGS sequence"/>
</dbReference>
<evidence type="ECO:0000256" key="1">
    <source>
        <dbReference type="SAM" id="MobiDB-lite"/>
    </source>
</evidence>
<gene>
    <name evidence="3" type="ORF">H9652_05815</name>
</gene>
<keyword evidence="2" id="KW-0812">Transmembrane</keyword>
<evidence type="ECO:0000256" key="2">
    <source>
        <dbReference type="SAM" id="Phobius"/>
    </source>
</evidence>
<organism evidence="3 4">
    <name type="scientific">Oerskovia rustica</name>
    <dbReference type="NCBI Taxonomy" id="2762237"/>
    <lineage>
        <taxon>Bacteria</taxon>
        <taxon>Bacillati</taxon>
        <taxon>Actinomycetota</taxon>
        <taxon>Actinomycetes</taxon>
        <taxon>Micrococcales</taxon>
        <taxon>Cellulomonadaceae</taxon>
        <taxon>Oerskovia</taxon>
    </lineage>
</organism>
<feature type="region of interest" description="Disordered" evidence="1">
    <location>
        <begin position="118"/>
        <end position="138"/>
    </location>
</feature>
<keyword evidence="2" id="KW-0472">Membrane</keyword>
<proteinExistence type="predicted"/>
<reference evidence="3 4" key="1">
    <citation type="submission" date="2020-08" db="EMBL/GenBank/DDBJ databases">
        <title>A Genomic Blueprint of the Chicken Gut Microbiome.</title>
        <authorList>
            <person name="Gilroy R."/>
            <person name="Ravi A."/>
            <person name="Getino M."/>
            <person name="Pursley I."/>
            <person name="Horton D.L."/>
            <person name="Alikhan N.-F."/>
            <person name="Baker D."/>
            <person name="Gharbi K."/>
            <person name="Hall N."/>
            <person name="Watson M."/>
            <person name="Adriaenssens E.M."/>
            <person name="Foster-Nyarko E."/>
            <person name="Jarju S."/>
            <person name="Secka A."/>
            <person name="Antonio M."/>
            <person name="Oren A."/>
            <person name="Chaudhuri R."/>
            <person name="La Ragione R.M."/>
            <person name="Hildebrand F."/>
            <person name="Pallen M.J."/>
        </authorList>
    </citation>
    <scope>NUCLEOTIDE SEQUENCE [LARGE SCALE GENOMIC DNA]</scope>
    <source>
        <strain evidence="3 4">Sa4CUA1</strain>
    </source>
</reference>
<dbReference type="RefSeq" id="WP_191795411.1">
    <property type="nucleotide sequence ID" value="NZ_JACSQQ010000007.1"/>
</dbReference>
<protein>
    <recommendedName>
        <fullName evidence="5">SLATT domain-containing protein</fullName>
    </recommendedName>
</protein>
<name>A0ABR8RQ64_9CELL</name>
<evidence type="ECO:0008006" key="5">
    <source>
        <dbReference type="Google" id="ProtNLM"/>
    </source>
</evidence>
<feature type="transmembrane region" description="Helical" evidence="2">
    <location>
        <begin position="28"/>
        <end position="44"/>
    </location>
</feature>